<dbReference type="InterPro" id="IPR000436">
    <property type="entry name" value="Sushi_SCR_CCP_dom"/>
</dbReference>
<organism evidence="7">
    <name type="scientific">Arion vulgaris</name>
    <dbReference type="NCBI Taxonomy" id="1028688"/>
    <lineage>
        <taxon>Eukaryota</taxon>
        <taxon>Metazoa</taxon>
        <taxon>Spiralia</taxon>
        <taxon>Lophotrochozoa</taxon>
        <taxon>Mollusca</taxon>
        <taxon>Gastropoda</taxon>
        <taxon>Heterobranchia</taxon>
        <taxon>Euthyneura</taxon>
        <taxon>Panpulmonata</taxon>
        <taxon>Eupulmonata</taxon>
        <taxon>Stylommatophora</taxon>
        <taxon>Helicina</taxon>
        <taxon>Arionoidea</taxon>
        <taxon>Arionidae</taxon>
        <taxon>Arion</taxon>
    </lineage>
</organism>
<evidence type="ECO:0000259" key="6">
    <source>
        <dbReference type="PROSITE" id="PS50923"/>
    </source>
</evidence>
<dbReference type="AlphaFoldDB" id="A0A0B6YG94"/>
<name>A0A0B6YG94_9EUPU</name>
<keyword evidence="1 5" id="KW-0768">Sushi</keyword>
<dbReference type="PANTHER" id="PTHR19325">
    <property type="entry name" value="COMPLEMENT COMPONENT-RELATED SUSHI DOMAIN-CONTAINING"/>
    <property type="match status" value="1"/>
</dbReference>
<keyword evidence="4" id="KW-0325">Glycoprotein</keyword>
<evidence type="ECO:0000256" key="2">
    <source>
        <dbReference type="ARBA" id="ARBA00022737"/>
    </source>
</evidence>
<feature type="non-terminal residue" evidence="7">
    <location>
        <position position="1"/>
    </location>
</feature>
<evidence type="ECO:0000313" key="7">
    <source>
        <dbReference type="EMBL" id="CEK54811.1"/>
    </source>
</evidence>
<accession>A0A0B6YG94</accession>
<dbReference type="Pfam" id="PF00084">
    <property type="entry name" value="Sushi"/>
    <property type="match status" value="2"/>
</dbReference>
<dbReference type="CDD" id="cd00033">
    <property type="entry name" value="CCP"/>
    <property type="match status" value="1"/>
</dbReference>
<dbReference type="InterPro" id="IPR050350">
    <property type="entry name" value="Compl-Cell_Adhes-Reg"/>
</dbReference>
<protein>
    <recommendedName>
        <fullName evidence="6">Sushi domain-containing protein</fullName>
    </recommendedName>
</protein>
<dbReference type="Gene3D" id="2.10.70.10">
    <property type="entry name" value="Complement Module, domain 1"/>
    <property type="match status" value="2"/>
</dbReference>
<sequence length="79" mass="8308">DKGTFFEGVATFSCTPGYILKGAATRSCGADGKWNGQIPECSIVECSKVTTVISNGQTNSTDSFYGASVLYTCDAGYQM</sequence>
<reference evidence="7" key="1">
    <citation type="submission" date="2014-12" db="EMBL/GenBank/DDBJ databases">
        <title>Insight into the proteome of Arion vulgaris.</title>
        <authorList>
            <person name="Aradska J."/>
            <person name="Bulat T."/>
            <person name="Smidak R."/>
            <person name="Sarate P."/>
            <person name="Gangsoo J."/>
            <person name="Sialana F."/>
            <person name="Bilban M."/>
            <person name="Lubec G."/>
        </authorList>
    </citation>
    <scope>NUCLEOTIDE SEQUENCE</scope>
    <source>
        <tissue evidence="7">Skin</tissue>
    </source>
</reference>
<evidence type="ECO:0000256" key="5">
    <source>
        <dbReference type="PROSITE-ProRule" id="PRU00302"/>
    </source>
</evidence>
<evidence type="ECO:0000256" key="4">
    <source>
        <dbReference type="ARBA" id="ARBA00023180"/>
    </source>
</evidence>
<proteinExistence type="predicted"/>
<gene>
    <name evidence="7" type="primary">ORF23688</name>
</gene>
<evidence type="ECO:0000256" key="1">
    <source>
        <dbReference type="ARBA" id="ARBA00022659"/>
    </source>
</evidence>
<dbReference type="PROSITE" id="PS50923">
    <property type="entry name" value="SUSHI"/>
    <property type="match status" value="1"/>
</dbReference>
<dbReference type="SUPFAM" id="SSF57535">
    <property type="entry name" value="Complement control module/SCR domain"/>
    <property type="match status" value="2"/>
</dbReference>
<dbReference type="InterPro" id="IPR035976">
    <property type="entry name" value="Sushi/SCR/CCP_sf"/>
</dbReference>
<feature type="disulfide bond" evidence="5">
    <location>
        <begin position="14"/>
        <end position="41"/>
    </location>
</feature>
<feature type="domain" description="Sushi" evidence="6">
    <location>
        <begin position="1"/>
        <end position="43"/>
    </location>
</feature>
<comment type="caution">
    <text evidence="5">Lacks conserved residue(s) required for the propagation of feature annotation.</text>
</comment>
<keyword evidence="3 5" id="KW-1015">Disulfide bond</keyword>
<keyword evidence="2" id="KW-0677">Repeat</keyword>
<dbReference type="EMBL" id="HACG01007946">
    <property type="protein sequence ID" value="CEK54811.1"/>
    <property type="molecule type" value="Transcribed_RNA"/>
</dbReference>
<feature type="non-terminal residue" evidence="7">
    <location>
        <position position="79"/>
    </location>
</feature>
<evidence type="ECO:0000256" key="3">
    <source>
        <dbReference type="ARBA" id="ARBA00023157"/>
    </source>
</evidence>
<dbReference type="PANTHER" id="PTHR19325:SF575">
    <property type="entry name" value="LOCOMOTION-RELATED PROTEIN HIKARU GENKI"/>
    <property type="match status" value="1"/>
</dbReference>